<evidence type="ECO:0000259" key="2">
    <source>
        <dbReference type="PROSITE" id="PS51192"/>
    </source>
</evidence>
<dbReference type="RefSeq" id="WP_252760441.1">
    <property type="nucleotide sequence ID" value="NZ_JAMXLY010000011.1"/>
</dbReference>
<feature type="domain" description="Helicase C-terminal" evidence="3">
    <location>
        <begin position="718"/>
        <end position="881"/>
    </location>
</feature>
<reference evidence="4 5" key="1">
    <citation type="submission" date="2022-06" db="EMBL/GenBank/DDBJ databases">
        <title>A taxonomic note on the genus Prevotella: Description of four novel genera and emended description of the genera Hallella and Xylanibacter.</title>
        <authorList>
            <person name="Hitch T.C.A."/>
        </authorList>
    </citation>
    <scope>NUCLEOTIDE SEQUENCE [LARGE SCALE GENOMIC DNA]</scope>
    <source>
        <strain evidence="4 5">DSM 100619</strain>
    </source>
</reference>
<proteinExistence type="predicted"/>
<dbReference type="Pfam" id="PF00271">
    <property type="entry name" value="Helicase_C"/>
    <property type="match status" value="1"/>
</dbReference>
<dbReference type="Gene3D" id="3.40.50.300">
    <property type="entry name" value="P-loop containing nucleotide triphosphate hydrolases"/>
    <property type="match status" value="1"/>
</dbReference>
<dbReference type="Gene3D" id="3.30.870.10">
    <property type="entry name" value="Endonuclease Chain A"/>
    <property type="match status" value="1"/>
</dbReference>
<sequence>MARIYDNIEFKFEEGLKNLITTQGIVRTDFCVGYFNLRGWNRIVDEIDHLEGDYVEEEDGRHFRVCRLLIGMQRPNEELIRSMYPHKDKLPDDSFISKCKKKIAMQFRRQLQWGLPSKQDEWTLRRLASQMKNEKVCVKLYLREPLHAKLYLAYRPEDHMHSIEAIMGSSNLTFPGLTKQGELNAEFGDSDNAQKLSDWFNDRWNDRRCIDITKDLIDAIEDSWAGDQNIKPYYIYLKTAYYLSQEARSGINEYVLDPVFKKDLFPFQENAVKIAAKHLMNDKIKGAMIGDVVGLGKTITACAIAKIFEDHMSGSTLIICPANLQKMWKGYIDKYDLKAIVISNAQPIDIETQRYFRLVIIDESHNLRNPQGARYQNIKKFIESQDNSVLLLTATPYNKDYRDLSSQLKLFISENQDLGIRPEVEIKSEGGDNQFKHNHSEVFMRSIKAFELSDHVEDWTELMKLFMVRRTRTFIKENYAETDKASGRKYLKFNDGSKSYFPERIPKSIKYKTEKGDQFYRLYSEEMLNYMSELELPRYGLSQYVKDEMTKGAPKYDLQLLEHLSRAGRRMMGFCRSTFFKRIDSSGLAFLLTVYRHILRNCVFIYAIDNKLSLPVGDENQIPEDYIDDIDINDIFGDEASSEPAVTDSDILTISTDMDFYLHKAQEYYQYISSKNNVAWINPKYFKRTLKQTLIKDCKVLIQMIQYCGVWNPAEDKKLDQLEDLVRNRHKEDKIIVFTQFSDTAKYIYGQLKRRGINHIDIATGESPDPTAIVEKFSPVSNGKSDMPEIDQTRILIATDVLSEGQNLQDAHVIVNFDLPWAIVRLIQRAGRVDRIGQNFDKIFCYSFFPADGVEQIINLRSRLNQRINEAAHVVGSDEVFFEGNEQNLTDLYNEKAGALDDEEDNDVDLASQAYEIWNQAIRANPKLKDIIPHLNDMVYSTKATEDRFRDGVITYVRTRSGFDLLSWYNSKGELISQSQKKILKAMECSISEPAVEPLGNHHDLVSQAVQNIQINGNTNVSGMLGNRFSTRYRIVTLLDSYYQRPADLFFGDTEKQLLKEAIDNIYNYPFLDTVKTMLGRMLRMKNLSHDEIVNYVLELYKNNELVHKEEEDNKPEEHKIICSMGLRFLED</sequence>
<evidence type="ECO:0000256" key="1">
    <source>
        <dbReference type="ARBA" id="ARBA00022801"/>
    </source>
</evidence>
<protein>
    <submittedName>
        <fullName evidence="4">SNF2-related protein</fullName>
    </submittedName>
</protein>
<dbReference type="InterPro" id="IPR025202">
    <property type="entry name" value="PLD-like_dom"/>
</dbReference>
<dbReference type="CDD" id="cd18793">
    <property type="entry name" value="SF2_C_SNF"/>
    <property type="match status" value="1"/>
</dbReference>
<dbReference type="PANTHER" id="PTHR45766">
    <property type="entry name" value="DNA ANNEALING HELICASE AND ENDONUCLEASE ZRANB3 FAMILY MEMBER"/>
    <property type="match status" value="1"/>
</dbReference>
<dbReference type="InterPro" id="IPR001650">
    <property type="entry name" value="Helicase_C-like"/>
</dbReference>
<accession>A0ABT1BXF0</accession>
<keyword evidence="5" id="KW-1185">Reference proteome</keyword>
<dbReference type="InterPro" id="IPR038718">
    <property type="entry name" value="SNF2-like_sf"/>
</dbReference>
<dbReference type="SMART" id="SM00490">
    <property type="entry name" value="HELICc"/>
    <property type="match status" value="1"/>
</dbReference>
<dbReference type="PROSITE" id="PS51192">
    <property type="entry name" value="HELICASE_ATP_BIND_1"/>
    <property type="match status" value="1"/>
</dbReference>
<dbReference type="PANTHER" id="PTHR45766:SF6">
    <property type="entry name" value="SWI_SNF-RELATED MATRIX-ASSOCIATED ACTIN-DEPENDENT REGULATOR OF CHROMATIN SUBFAMILY A-LIKE PROTEIN 1"/>
    <property type="match status" value="1"/>
</dbReference>
<comment type="caution">
    <text evidence="4">The sequence shown here is derived from an EMBL/GenBank/DDBJ whole genome shotgun (WGS) entry which is preliminary data.</text>
</comment>
<dbReference type="EMBL" id="JAMXLY010000011">
    <property type="protein sequence ID" value="MCO6025078.1"/>
    <property type="molecule type" value="Genomic_DNA"/>
</dbReference>
<keyword evidence="1" id="KW-0378">Hydrolase</keyword>
<dbReference type="Proteomes" id="UP001204015">
    <property type="component" value="Unassembled WGS sequence"/>
</dbReference>
<dbReference type="SUPFAM" id="SSF52540">
    <property type="entry name" value="P-loop containing nucleoside triphosphate hydrolases"/>
    <property type="match status" value="2"/>
</dbReference>
<organism evidence="4 5">
    <name type="scientific">Segatella cerevisiae</name>
    <dbReference type="NCBI Taxonomy" id="2053716"/>
    <lineage>
        <taxon>Bacteria</taxon>
        <taxon>Pseudomonadati</taxon>
        <taxon>Bacteroidota</taxon>
        <taxon>Bacteroidia</taxon>
        <taxon>Bacteroidales</taxon>
        <taxon>Prevotellaceae</taxon>
        <taxon>Segatella</taxon>
    </lineage>
</organism>
<name>A0ABT1BXF0_9BACT</name>
<dbReference type="Gene3D" id="3.40.50.10810">
    <property type="entry name" value="Tandem AAA-ATPase domain"/>
    <property type="match status" value="2"/>
</dbReference>
<dbReference type="InterPro" id="IPR027417">
    <property type="entry name" value="P-loop_NTPase"/>
</dbReference>
<dbReference type="CDD" id="cd09178">
    <property type="entry name" value="PLDc_N_Snf2_like"/>
    <property type="match status" value="1"/>
</dbReference>
<gene>
    <name evidence="4" type="ORF">NG821_04360</name>
</gene>
<feature type="domain" description="Helicase ATP-binding" evidence="2">
    <location>
        <begin position="340"/>
        <end position="414"/>
    </location>
</feature>
<dbReference type="InterPro" id="IPR049730">
    <property type="entry name" value="SNF2/RAD54-like_C"/>
</dbReference>
<dbReference type="PROSITE" id="PS51194">
    <property type="entry name" value="HELICASE_CTER"/>
    <property type="match status" value="1"/>
</dbReference>
<dbReference type="SMART" id="SM00487">
    <property type="entry name" value="DEXDc"/>
    <property type="match status" value="1"/>
</dbReference>
<evidence type="ECO:0000259" key="3">
    <source>
        <dbReference type="PROSITE" id="PS51194"/>
    </source>
</evidence>
<evidence type="ECO:0000313" key="4">
    <source>
        <dbReference type="EMBL" id="MCO6025078.1"/>
    </source>
</evidence>
<dbReference type="Pfam" id="PF13091">
    <property type="entry name" value="PLDc_2"/>
    <property type="match status" value="1"/>
</dbReference>
<dbReference type="SUPFAM" id="SSF56024">
    <property type="entry name" value="Phospholipase D/nuclease"/>
    <property type="match status" value="1"/>
</dbReference>
<dbReference type="InterPro" id="IPR014001">
    <property type="entry name" value="Helicase_ATP-bd"/>
</dbReference>
<evidence type="ECO:0000313" key="5">
    <source>
        <dbReference type="Proteomes" id="UP001204015"/>
    </source>
</evidence>